<name>A0A921KRP9_9MICO</name>
<comment type="caution">
    <text evidence="2">The sequence shown here is derived from an EMBL/GenBank/DDBJ whole genome shotgun (WGS) entry which is preliminary data.</text>
</comment>
<protein>
    <submittedName>
        <fullName evidence="2">DUF624 domain-containing protein</fullName>
    </submittedName>
</protein>
<reference evidence="2" key="2">
    <citation type="submission" date="2021-09" db="EMBL/GenBank/DDBJ databases">
        <authorList>
            <person name="Gilroy R."/>
        </authorList>
    </citation>
    <scope>NUCLEOTIDE SEQUENCE</scope>
    <source>
        <strain evidence="2">1647</strain>
    </source>
</reference>
<dbReference type="Proteomes" id="UP000775129">
    <property type="component" value="Unassembled WGS sequence"/>
</dbReference>
<keyword evidence="1" id="KW-1133">Transmembrane helix</keyword>
<evidence type="ECO:0000313" key="2">
    <source>
        <dbReference type="EMBL" id="HJF50858.1"/>
    </source>
</evidence>
<proteinExistence type="predicted"/>
<feature type="transmembrane region" description="Helical" evidence="1">
    <location>
        <begin position="91"/>
        <end position="112"/>
    </location>
</feature>
<dbReference type="Pfam" id="PF04854">
    <property type="entry name" value="DUF624"/>
    <property type="match status" value="1"/>
</dbReference>
<dbReference type="EMBL" id="DYWO01000417">
    <property type="protein sequence ID" value="HJF50858.1"/>
    <property type="molecule type" value="Genomic_DNA"/>
</dbReference>
<keyword evidence="1" id="KW-0812">Transmembrane</keyword>
<accession>A0A921KRP9</accession>
<reference evidence="2" key="1">
    <citation type="journal article" date="2021" name="PeerJ">
        <title>Extensive microbial diversity within the chicken gut microbiome revealed by metagenomics and culture.</title>
        <authorList>
            <person name="Gilroy R."/>
            <person name="Ravi A."/>
            <person name="Getino M."/>
            <person name="Pursley I."/>
            <person name="Horton D.L."/>
            <person name="Alikhan N.F."/>
            <person name="Baker D."/>
            <person name="Gharbi K."/>
            <person name="Hall N."/>
            <person name="Watson M."/>
            <person name="Adriaenssens E.M."/>
            <person name="Foster-Nyarko E."/>
            <person name="Jarju S."/>
            <person name="Secka A."/>
            <person name="Antonio M."/>
            <person name="Oren A."/>
            <person name="Chaudhuri R.R."/>
            <person name="La Ragione R."/>
            <person name="Hildebrand F."/>
            <person name="Pallen M.J."/>
        </authorList>
    </citation>
    <scope>NUCLEOTIDE SEQUENCE</scope>
    <source>
        <strain evidence="2">1647</strain>
    </source>
</reference>
<organism evidence="2 3">
    <name type="scientific">Brachybacterium paraconglomeratum</name>
    <dbReference type="NCBI Taxonomy" id="173362"/>
    <lineage>
        <taxon>Bacteria</taxon>
        <taxon>Bacillati</taxon>
        <taxon>Actinomycetota</taxon>
        <taxon>Actinomycetes</taxon>
        <taxon>Micrococcales</taxon>
        <taxon>Dermabacteraceae</taxon>
        <taxon>Brachybacterium</taxon>
    </lineage>
</organism>
<keyword evidence="1" id="KW-0472">Membrane</keyword>
<feature type="transmembrane region" description="Helical" evidence="1">
    <location>
        <begin position="48"/>
        <end position="70"/>
    </location>
</feature>
<feature type="transmembrane region" description="Helical" evidence="1">
    <location>
        <begin position="124"/>
        <end position="145"/>
    </location>
</feature>
<dbReference type="InterPro" id="IPR006938">
    <property type="entry name" value="DUF624"/>
</dbReference>
<evidence type="ECO:0000313" key="3">
    <source>
        <dbReference type="Proteomes" id="UP000775129"/>
    </source>
</evidence>
<dbReference type="AlphaFoldDB" id="A0A921KRP9"/>
<feature type="transmembrane region" description="Helical" evidence="1">
    <location>
        <begin position="157"/>
        <end position="176"/>
    </location>
</feature>
<gene>
    <name evidence="2" type="ORF">K8W24_13890</name>
</gene>
<evidence type="ECO:0000256" key="1">
    <source>
        <dbReference type="SAM" id="Phobius"/>
    </source>
</evidence>
<sequence>MTPTRRARGLFHEITEGVYWFLALDVLLLLAAAPTLLLWSVIGAGPLSALLFVLAAIPLLPALAAGLYTCRAWRTDHELIPARHFVRGYRLNALDSLRVGAPLLLVLGVLGVNITQGGAVGTSALALLFLALGVLVLLALVRAVSIVSAFSFRMIDVLRLAVFTLLARPLATLALLSLGVLVLGIVLVIGEFLLLFTASLLVFALWASERPVAALLTERFVGSSQPSADDAAPAGPRPEGS</sequence>
<feature type="transmembrane region" description="Helical" evidence="1">
    <location>
        <begin position="20"/>
        <end position="42"/>
    </location>
</feature>
<feature type="transmembrane region" description="Helical" evidence="1">
    <location>
        <begin position="182"/>
        <end position="206"/>
    </location>
</feature>